<dbReference type="EMBL" id="CP098324">
    <property type="protein sequence ID" value="URW77259.1"/>
    <property type="molecule type" value="Genomic_DNA"/>
</dbReference>
<keyword evidence="4" id="KW-1185">Reference proteome</keyword>
<dbReference type="PANTHER" id="PTHR24166">
    <property type="entry name" value="ROLLING PEBBLES, ISOFORM B"/>
    <property type="match status" value="1"/>
</dbReference>
<dbReference type="Proteomes" id="UP001056268">
    <property type="component" value="Chromosome"/>
</dbReference>
<keyword evidence="1" id="KW-0677">Repeat</keyword>
<name>A0ABY4TZ24_RICCR</name>
<evidence type="ECO:0000256" key="2">
    <source>
        <dbReference type="ARBA" id="ARBA00023043"/>
    </source>
</evidence>
<dbReference type="InterPro" id="IPR002110">
    <property type="entry name" value="Ankyrin_rpt"/>
</dbReference>
<dbReference type="SMART" id="SM00248">
    <property type="entry name" value="ANK"/>
    <property type="match status" value="2"/>
</dbReference>
<accession>A0ABY4TZ24</accession>
<dbReference type="InterPro" id="IPR036770">
    <property type="entry name" value="Ankyrin_rpt-contain_sf"/>
</dbReference>
<protein>
    <submittedName>
        <fullName evidence="3">Ankyrin repeat domain-containing protein</fullName>
    </submittedName>
</protein>
<sequence>MLNKIDDNGDTALTLAAYKGLDKVCELLISKMSNQAISTINSNGETALTYAASKGLSKVCMQLIPLMSAPAINTMTKTYGTIALTCAAWKG</sequence>
<organism evidence="3 4">
    <name type="scientific">Rickettsia conorii subsp. raoultii</name>
    <dbReference type="NCBI Taxonomy" id="369822"/>
    <lineage>
        <taxon>Bacteria</taxon>
        <taxon>Pseudomonadati</taxon>
        <taxon>Pseudomonadota</taxon>
        <taxon>Alphaproteobacteria</taxon>
        <taxon>Rickettsiales</taxon>
        <taxon>Rickettsiaceae</taxon>
        <taxon>Rickettsieae</taxon>
        <taxon>Rickettsia</taxon>
        <taxon>spotted fever group</taxon>
    </lineage>
</organism>
<dbReference type="Gene3D" id="1.25.40.20">
    <property type="entry name" value="Ankyrin repeat-containing domain"/>
    <property type="match status" value="1"/>
</dbReference>
<reference evidence="3" key="1">
    <citation type="submission" date="2022-05" db="EMBL/GenBank/DDBJ databases">
        <title>Tracking Rickettsia raoultii infection dynamics in vivo by bioorthogonal metabolic labeling.</title>
        <authorList>
            <person name="Zhu D.-Y."/>
            <person name="Jia N."/>
            <person name="Li C."/>
            <person name="Zhang M.-Z."/>
            <person name="Liu H.-B."/>
            <person name="Cao W.-C."/>
        </authorList>
    </citation>
    <scope>NUCLEOTIDE SEQUENCE</scope>
    <source>
        <strain evidence="3">BIME</strain>
    </source>
</reference>
<keyword evidence="2" id="KW-0040">ANK repeat</keyword>
<proteinExistence type="predicted"/>
<dbReference type="SUPFAM" id="SSF48403">
    <property type="entry name" value="Ankyrin repeat"/>
    <property type="match status" value="1"/>
</dbReference>
<evidence type="ECO:0000256" key="1">
    <source>
        <dbReference type="ARBA" id="ARBA00022737"/>
    </source>
</evidence>
<evidence type="ECO:0000313" key="3">
    <source>
        <dbReference type="EMBL" id="URW77259.1"/>
    </source>
</evidence>
<gene>
    <name evidence="3" type="ORF">NBT09_04310</name>
</gene>
<evidence type="ECO:0000313" key="4">
    <source>
        <dbReference type="Proteomes" id="UP001056268"/>
    </source>
</evidence>
<dbReference type="RefSeq" id="WP_250719575.1">
    <property type="nucleotide sequence ID" value="NZ_CP098324.1"/>
</dbReference>
<dbReference type="PANTHER" id="PTHR24166:SF48">
    <property type="entry name" value="PROTEIN VAPYRIN"/>
    <property type="match status" value="1"/>
</dbReference>
<dbReference type="InterPro" id="IPR050889">
    <property type="entry name" value="Dendritic_Spine_Reg/Scaffold"/>
</dbReference>
<dbReference type="Pfam" id="PF12796">
    <property type="entry name" value="Ank_2"/>
    <property type="match status" value="1"/>
</dbReference>